<dbReference type="RefSeq" id="WP_344928545.1">
    <property type="nucleotide sequence ID" value="NZ_BAAAYK010000038.1"/>
</dbReference>
<dbReference type="EMBL" id="BAAAYK010000038">
    <property type="protein sequence ID" value="GAA3360212.1"/>
    <property type="molecule type" value="Genomic_DNA"/>
</dbReference>
<evidence type="ECO:0000313" key="4">
    <source>
        <dbReference type="Proteomes" id="UP001500483"/>
    </source>
</evidence>
<evidence type="ECO:0008006" key="5">
    <source>
        <dbReference type="Google" id="ProtNLM"/>
    </source>
</evidence>
<reference evidence="4" key="1">
    <citation type="journal article" date="2019" name="Int. J. Syst. Evol. Microbiol.">
        <title>The Global Catalogue of Microorganisms (GCM) 10K type strain sequencing project: providing services to taxonomists for standard genome sequencing and annotation.</title>
        <authorList>
            <consortium name="The Broad Institute Genomics Platform"/>
            <consortium name="The Broad Institute Genome Sequencing Center for Infectious Disease"/>
            <person name="Wu L."/>
            <person name="Ma J."/>
        </authorList>
    </citation>
    <scope>NUCLEOTIDE SEQUENCE [LARGE SCALE GENOMIC DNA]</scope>
    <source>
        <strain evidence="4">JCM 9687</strain>
    </source>
</reference>
<keyword evidence="2" id="KW-0732">Signal</keyword>
<proteinExistence type="predicted"/>
<dbReference type="Proteomes" id="UP001500483">
    <property type="component" value="Unassembled WGS sequence"/>
</dbReference>
<accession>A0ABP6RU80</accession>
<keyword evidence="4" id="KW-1185">Reference proteome</keyword>
<feature type="signal peptide" evidence="2">
    <location>
        <begin position="1"/>
        <end position="29"/>
    </location>
</feature>
<organism evidence="3 4">
    <name type="scientific">Saccharopolyspora gregorii</name>
    <dbReference type="NCBI Taxonomy" id="33914"/>
    <lineage>
        <taxon>Bacteria</taxon>
        <taxon>Bacillati</taxon>
        <taxon>Actinomycetota</taxon>
        <taxon>Actinomycetes</taxon>
        <taxon>Pseudonocardiales</taxon>
        <taxon>Pseudonocardiaceae</taxon>
        <taxon>Saccharopolyspora</taxon>
    </lineage>
</organism>
<gene>
    <name evidence="3" type="ORF">GCM10020366_39300</name>
</gene>
<feature type="region of interest" description="Disordered" evidence="1">
    <location>
        <begin position="113"/>
        <end position="143"/>
    </location>
</feature>
<evidence type="ECO:0000313" key="3">
    <source>
        <dbReference type="EMBL" id="GAA3360212.1"/>
    </source>
</evidence>
<feature type="region of interest" description="Disordered" evidence="1">
    <location>
        <begin position="35"/>
        <end position="61"/>
    </location>
</feature>
<name>A0ABP6RU80_9PSEU</name>
<evidence type="ECO:0000256" key="2">
    <source>
        <dbReference type="SAM" id="SignalP"/>
    </source>
</evidence>
<protein>
    <recommendedName>
        <fullName evidence="5">DUF5666 domain-containing protein</fullName>
    </recommendedName>
</protein>
<feature type="compositionally biased region" description="Polar residues" evidence="1">
    <location>
        <begin position="35"/>
        <end position="50"/>
    </location>
</feature>
<feature type="compositionally biased region" description="Basic and acidic residues" evidence="1">
    <location>
        <begin position="133"/>
        <end position="143"/>
    </location>
</feature>
<comment type="caution">
    <text evidence="3">The sequence shown here is derived from an EMBL/GenBank/DDBJ whole genome shotgun (WGS) entry which is preliminary data.</text>
</comment>
<evidence type="ECO:0000256" key="1">
    <source>
        <dbReference type="SAM" id="MobiDB-lite"/>
    </source>
</evidence>
<sequence>MRLNTFRRTAAIAALALAPALAIGAAAQAATGSDTARSAEVAQSASTAQPTGLDRSAVSEQAPRDIVAEQGVVQERGDVQTPDGEFVVFKANADGLLWVVGADTAVLKDGQPVGADELRDGDQVTVSGVPNGEHADATRVEVG</sequence>
<feature type="chain" id="PRO_5045355907" description="DUF5666 domain-containing protein" evidence="2">
    <location>
        <begin position="30"/>
        <end position="143"/>
    </location>
</feature>